<dbReference type="PANTHER" id="PTHR16943">
    <property type="entry name" value="2-METHYLCITRATE DEHYDRATASE-RELATED"/>
    <property type="match status" value="1"/>
</dbReference>
<dbReference type="Pfam" id="PF19305">
    <property type="entry name" value="MmgE_PrpD_C"/>
    <property type="match status" value="1"/>
</dbReference>
<proteinExistence type="inferred from homology"/>
<feature type="domain" description="MmgE/PrpD C-terminal" evidence="3">
    <location>
        <begin position="258"/>
        <end position="415"/>
    </location>
</feature>
<evidence type="ECO:0000256" key="1">
    <source>
        <dbReference type="ARBA" id="ARBA00006174"/>
    </source>
</evidence>
<accession>A0ABP7MSD4</accession>
<dbReference type="PANTHER" id="PTHR16943:SF8">
    <property type="entry name" value="2-METHYLCITRATE DEHYDRATASE"/>
    <property type="match status" value="1"/>
</dbReference>
<evidence type="ECO:0000313" key="5">
    <source>
        <dbReference type="Proteomes" id="UP001501591"/>
    </source>
</evidence>
<sequence length="442" mass="46231">MVDEDLTGLVVARARSSAQRWREVDERVRQCLLDWLGVILAADVRPLARSVRAAGRGSATDLRTGDRLPPQSAARVNAAYAHQLDFDDFHLGVPGHASAAVIGAALATAESRDAALGELFAAITAGVEAVVALGSAYGAALFTRGWHPTAVLGSIGAAIASAQLFGADTRSMKDAVGLAGLQASGTMAGFGSIGKPWQVGCAARNGVEAAVAAVEGSWTLPDVLSGPSGVLRLMTDVEEPDLGTGERIAIADTQFKYYATCFGTHAAIRAAQSIARSHEISPETISSVDVAIGRDFEHVVINPAPSTLLQAKFSVSAVVAMSLLGMPPVVPDFFSDEISRDPAYRSLEAATRARAADDIDGGGARVVVTTRRGDVYERLQAESRPTSAGDEWPAVEEKFRVLAGSAGAEAEQVRLKVREADEATPVSDLISSFNGLTGSWEH</sequence>
<dbReference type="InterPro" id="IPR045337">
    <property type="entry name" value="MmgE_PrpD_C"/>
</dbReference>
<reference evidence="5" key="1">
    <citation type="journal article" date="2019" name="Int. J. Syst. Evol. Microbiol.">
        <title>The Global Catalogue of Microorganisms (GCM) 10K type strain sequencing project: providing services to taxonomists for standard genome sequencing and annotation.</title>
        <authorList>
            <consortium name="The Broad Institute Genomics Platform"/>
            <consortium name="The Broad Institute Genome Sequencing Center for Infectious Disease"/>
            <person name="Wu L."/>
            <person name="Ma J."/>
        </authorList>
    </citation>
    <scope>NUCLEOTIDE SEQUENCE [LARGE SCALE GENOMIC DNA]</scope>
    <source>
        <strain evidence="5">JCM 17024</strain>
    </source>
</reference>
<dbReference type="EMBL" id="BAABCP010000001">
    <property type="protein sequence ID" value="GAA3929328.1"/>
    <property type="molecule type" value="Genomic_DNA"/>
</dbReference>
<dbReference type="InterPro" id="IPR045336">
    <property type="entry name" value="MmgE_PrpD_N"/>
</dbReference>
<dbReference type="Gene3D" id="1.10.4100.10">
    <property type="entry name" value="2-methylcitrate dehydratase PrpD"/>
    <property type="match status" value="1"/>
</dbReference>
<name>A0ABP7MSD4_9MICO</name>
<feature type="domain" description="MmgE/PrpD N-terminal" evidence="2">
    <location>
        <begin position="22"/>
        <end position="241"/>
    </location>
</feature>
<comment type="similarity">
    <text evidence="1">Belongs to the PrpD family.</text>
</comment>
<gene>
    <name evidence="4" type="ORF">GCM10022383_05140</name>
</gene>
<evidence type="ECO:0000259" key="3">
    <source>
        <dbReference type="Pfam" id="PF19305"/>
    </source>
</evidence>
<dbReference type="SUPFAM" id="SSF103378">
    <property type="entry name" value="2-methylcitrate dehydratase PrpD"/>
    <property type="match status" value="1"/>
</dbReference>
<dbReference type="Proteomes" id="UP001501591">
    <property type="component" value="Unassembled WGS sequence"/>
</dbReference>
<dbReference type="InterPro" id="IPR042183">
    <property type="entry name" value="MmgE/PrpD_sf_1"/>
</dbReference>
<dbReference type="Gene3D" id="3.30.1330.120">
    <property type="entry name" value="2-methylcitrate dehydratase PrpD"/>
    <property type="match status" value="1"/>
</dbReference>
<dbReference type="Pfam" id="PF03972">
    <property type="entry name" value="MmgE_PrpD_N"/>
    <property type="match status" value="1"/>
</dbReference>
<protein>
    <submittedName>
        <fullName evidence="4">MmgE/PrpD family protein</fullName>
    </submittedName>
</protein>
<organism evidence="4 5">
    <name type="scientific">Microbacterium soli</name>
    <dbReference type="NCBI Taxonomy" id="446075"/>
    <lineage>
        <taxon>Bacteria</taxon>
        <taxon>Bacillati</taxon>
        <taxon>Actinomycetota</taxon>
        <taxon>Actinomycetes</taxon>
        <taxon>Micrococcales</taxon>
        <taxon>Microbacteriaceae</taxon>
        <taxon>Microbacterium</taxon>
    </lineage>
</organism>
<dbReference type="InterPro" id="IPR042188">
    <property type="entry name" value="MmgE/PrpD_sf_2"/>
</dbReference>
<dbReference type="InterPro" id="IPR005656">
    <property type="entry name" value="MmgE_PrpD"/>
</dbReference>
<evidence type="ECO:0000313" key="4">
    <source>
        <dbReference type="EMBL" id="GAA3929328.1"/>
    </source>
</evidence>
<dbReference type="InterPro" id="IPR036148">
    <property type="entry name" value="MmgE/PrpD_sf"/>
</dbReference>
<keyword evidence="5" id="KW-1185">Reference proteome</keyword>
<comment type="caution">
    <text evidence="4">The sequence shown here is derived from an EMBL/GenBank/DDBJ whole genome shotgun (WGS) entry which is preliminary data.</text>
</comment>
<evidence type="ECO:0000259" key="2">
    <source>
        <dbReference type="Pfam" id="PF03972"/>
    </source>
</evidence>